<dbReference type="GO" id="GO:0140664">
    <property type="term" value="F:ATP-dependent DNA damage sensor activity"/>
    <property type="evidence" value="ECO:0007669"/>
    <property type="project" value="InterPro"/>
</dbReference>
<keyword evidence="4" id="KW-1185">Reference proteome</keyword>
<dbReference type="Proteomes" id="UP001054857">
    <property type="component" value="Unassembled WGS sequence"/>
</dbReference>
<evidence type="ECO:0000313" key="3">
    <source>
        <dbReference type="EMBL" id="GFR50379.1"/>
    </source>
</evidence>
<accession>A0AAD3E0H0</accession>
<feature type="domain" description="MutL C-terminal dimerisation" evidence="2">
    <location>
        <begin position="2"/>
        <end position="224"/>
    </location>
</feature>
<organism evidence="3 4">
    <name type="scientific">Astrephomene gubernaculifera</name>
    <dbReference type="NCBI Taxonomy" id="47775"/>
    <lineage>
        <taxon>Eukaryota</taxon>
        <taxon>Viridiplantae</taxon>
        <taxon>Chlorophyta</taxon>
        <taxon>core chlorophytes</taxon>
        <taxon>Chlorophyceae</taxon>
        <taxon>CS clade</taxon>
        <taxon>Chlamydomonadales</taxon>
        <taxon>Astrephomenaceae</taxon>
        <taxon>Astrephomene</taxon>
    </lineage>
</organism>
<proteinExistence type="predicted"/>
<dbReference type="GO" id="GO:0005524">
    <property type="term" value="F:ATP binding"/>
    <property type="evidence" value="ECO:0007669"/>
    <property type="project" value="InterPro"/>
</dbReference>
<dbReference type="InterPro" id="IPR038973">
    <property type="entry name" value="MutL/Mlh/Pms-like"/>
</dbReference>
<evidence type="ECO:0000313" key="4">
    <source>
        <dbReference type="Proteomes" id="UP001054857"/>
    </source>
</evidence>
<dbReference type="GO" id="GO:0032300">
    <property type="term" value="C:mismatch repair complex"/>
    <property type="evidence" value="ECO:0007669"/>
    <property type="project" value="InterPro"/>
</dbReference>
<dbReference type="InterPro" id="IPR014790">
    <property type="entry name" value="MutL_C"/>
</dbReference>
<dbReference type="EMBL" id="BMAR01000037">
    <property type="protein sequence ID" value="GFR50379.1"/>
    <property type="molecule type" value="Genomic_DNA"/>
</dbReference>
<dbReference type="GO" id="GO:0016887">
    <property type="term" value="F:ATP hydrolysis activity"/>
    <property type="evidence" value="ECO:0007669"/>
    <property type="project" value="InterPro"/>
</dbReference>
<dbReference type="PANTHER" id="PTHR10073:SF47">
    <property type="entry name" value="DNA MISMATCH REPAIR PROTEIN MLH3"/>
    <property type="match status" value="1"/>
</dbReference>
<dbReference type="PANTHER" id="PTHR10073">
    <property type="entry name" value="DNA MISMATCH REPAIR PROTEIN MLH, PMS, MUTL"/>
    <property type="match status" value="1"/>
</dbReference>
<dbReference type="SMART" id="SM00853">
    <property type="entry name" value="MutL_C"/>
    <property type="match status" value="1"/>
</dbReference>
<reference evidence="3 4" key="1">
    <citation type="journal article" date="2021" name="Sci. Rep.">
        <title>Genome sequencing of the multicellular alga Astrephomene provides insights into convergent evolution of germ-soma differentiation.</title>
        <authorList>
            <person name="Yamashita S."/>
            <person name="Yamamoto K."/>
            <person name="Matsuzaki R."/>
            <person name="Suzuki S."/>
            <person name="Yamaguchi H."/>
            <person name="Hirooka S."/>
            <person name="Minakuchi Y."/>
            <person name="Miyagishima S."/>
            <person name="Kawachi M."/>
            <person name="Toyoda A."/>
            <person name="Nozaki H."/>
        </authorList>
    </citation>
    <scope>NUCLEOTIDE SEQUENCE [LARGE SCALE GENOMIC DNA]</scope>
    <source>
        <strain evidence="3 4">NIES-4017</strain>
    </source>
</reference>
<name>A0AAD3E0H0_9CHLO</name>
<dbReference type="InterPro" id="IPR042120">
    <property type="entry name" value="MutL_C_dimsub"/>
</dbReference>
<protein>
    <recommendedName>
        <fullName evidence="2">MutL C-terminal dimerisation domain-containing protein</fullName>
    </recommendedName>
</protein>
<evidence type="ECO:0000256" key="1">
    <source>
        <dbReference type="SAM" id="MobiDB-lite"/>
    </source>
</evidence>
<dbReference type="AlphaFoldDB" id="A0AAD3E0H0"/>
<dbReference type="Gene3D" id="3.30.1540.20">
    <property type="entry name" value="MutL, C-terminal domain, dimerisation subdomain"/>
    <property type="match status" value="1"/>
</dbReference>
<dbReference type="InterPro" id="IPR037198">
    <property type="entry name" value="MutL_C_sf"/>
</dbReference>
<sequence>MAADGTLLILDQHAAHERVRLEQLTAQLQARIAASSVGNNNDSGTGGRESSGGGGGGSSNGPAAEVLGCQQLPKPLQLQLATMEAATLVRHKKLISAWGWRLRPVGGVRTIKHKAGDAVGGAAACGGGGGNTSTWLGVLDGGAEEEEGAAPLGPLQHVVSGEEATQLLAGVPCVYGTLLSNPTDLRVYLHQLHETGGAALLPPAVLRVLRSKACRSAVMFGDQLAPEECVLLLGQLRRTALWTQCAHGRPTVAPLVHVPTLR</sequence>
<feature type="non-terminal residue" evidence="3">
    <location>
        <position position="262"/>
    </location>
</feature>
<feature type="compositionally biased region" description="Gly residues" evidence="1">
    <location>
        <begin position="44"/>
        <end position="59"/>
    </location>
</feature>
<gene>
    <name evidence="3" type="ORF">Agub_g12593</name>
</gene>
<comment type="caution">
    <text evidence="3">The sequence shown here is derived from an EMBL/GenBank/DDBJ whole genome shotgun (WGS) entry which is preliminary data.</text>
</comment>
<feature type="region of interest" description="Disordered" evidence="1">
    <location>
        <begin position="35"/>
        <end position="65"/>
    </location>
</feature>
<evidence type="ECO:0000259" key="2">
    <source>
        <dbReference type="SMART" id="SM00853"/>
    </source>
</evidence>
<dbReference type="SUPFAM" id="SSF118116">
    <property type="entry name" value="DNA mismatch repair protein MutL"/>
    <property type="match status" value="2"/>
</dbReference>
<dbReference type="GO" id="GO:0006298">
    <property type="term" value="P:mismatch repair"/>
    <property type="evidence" value="ECO:0007669"/>
    <property type="project" value="InterPro"/>
</dbReference>